<feature type="region of interest" description="Disordered" evidence="1">
    <location>
        <begin position="553"/>
        <end position="595"/>
    </location>
</feature>
<feature type="compositionally biased region" description="Polar residues" evidence="1">
    <location>
        <begin position="254"/>
        <end position="265"/>
    </location>
</feature>
<feature type="compositionally biased region" description="Basic and acidic residues" evidence="1">
    <location>
        <begin position="360"/>
        <end position="371"/>
    </location>
</feature>
<organism evidence="2 3">
    <name type="scientific">Hyaloscypha variabilis (strain UAMH 11265 / GT02V1 / F)</name>
    <name type="common">Meliniomyces variabilis</name>
    <dbReference type="NCBI Taxonomy" id="1149755"/>
    <lineage>
        <taxon>Eukaryota</taxon>
        <taxon>Fungi</taxon>
        <taxon>Dikarya</taxon>
        <taxon>Ascomycota</taxon>
        <taxon>Pezizomycotina</taxon>
        <taxon>Leotiomycetes</taxon>
        <taxon>Helotiales</taxon>
        <taxon>Hyaloscyphaceae</taxon>
        <taxon>Hyaloscypha</taxon>
        <taxon>Hyaloscypha variabilis</taxon>
    </lineage>
</organism>
<evidence type="ECO:0000313" key="2">
    <source>
        <dbReference type="EMBL" id="PMD29320.1"/>
    </source>
</evidence>
<feature type="region of interest" description="Disordered" evidence="1">
    <location>
        <begin position="333"/>
        <end position="385"/>
    </location>
</feature>
<feature type="region of interest" description="Disordered" evidence="1">
    <location>
        <begin position="248"/>
        <end position="319"/>
    </location>
</feature>
<feature type="region of interest" description="Disordered" evidence="1">
    <location>
        <begin position="32"/>
        <end position="101"/>
    </location>
</feature>
<name>A0A2J6QSW4_HYAVF</name>
<feature type="region of interest" description="Disordered" evidence="1">
    <location>
        <begin position="674"/>
        <end position="720"/>
    </location>
</feature>
<feature type="compositionally biased region" description="Low complexity" evidence="1">
    <location>
        <begin position="440"/>
        <end position="455"/>
    </location>
</feature>
<dbReference type="STRING" id="1149755.A0A2J6QSW4"/>
<accession>A0A2J6QSW4</accession>
<dbReference type="AlphaFoldDB" id="A0A2J6QSW4"/>
<feature type="compositionally biased region" description="Polar residues" evidence="1">
    <location>
        <begin position="569"/>
        <end position="586"/>
    </location>
</feature>
<feature type="compositionally biased region" description="Basic residues" evidence="1">
    <location>
        <begin position="334"/>
        <end position="343"/>
    </location>
</feature>
<dbReference type="EMBL" id="KZ613975">
    <property type="protein sequence ID" value="PMD29320.1"/>
    <property type="molecule type" value="Genomic_DNA"/>
</dbReference>
<evidence type="ECO:0000256" key="1">
    <source>
        <dbReference type="SAM" id="MobiDB-lite"/>
    </source>
</evidence>
<gene>
    <name evidence="2" type="ORF">L207DRAFT_642478</name>
</gene>
<feature type="compositionally biased region" description="Polar residues" evidence="1">
    <location>
        <begin position="272"/>
        <end position="288"/>
    </location>
</feature>
<feature type="compositionally biased region" description="Polar residues" evidence="1">
    <location>
        <begin position="678"/>
        <end position="688"/>
    </location>
</feature>
<dbReference type="OrthoDB" id="3946545at2759"/>
<feature type="compositionally biased region" description="Basic residues" evidence="1">
    <location>
        <begin position="32"/>
        <end position="42"/>
    </location>
</feature>
<sequence length="720" mass="80551">MSNRENAFERSLDLPSSLRRNSSITDFSKVFRRRRQAARKPRSQCSQSMDTSEFGSENSQVLYMASKRKSKPRARDRSLSCISNGSNRKMDGSSDTKEMSDEDMDQQAALHIIDREIFEWQYVCQTGRPYWWSPEAKHHRLKKASPRPTTDTGRRIWYREMDERPKAAYEVQRRTVSDSFLSDPNTVHDMAHLVAIQLLGACFTLPPDSIIGLPSSNYTSVDNHSSTRFPDPRMISSLRMHTNFRYSPSFGHQPRNSSPVQTWTGTYDGLSRVSTSPAEQTSATTPDIETSGGPSKRSRVRRALHPTEGSDSGHKQAREFDSCCSRIEIDQRTPKRSWHRRRGVHDADCKSSKFPPSPRRSQEYCEQDRPTTDANSVSKQSQQPHKMNYHLQPMIRSEPHHVFVQPVRELVVKRWRSFLRRFGGSLHSALPGSQSEYPTSASESGASEASSPAPSIDARKRRQRAQERGDIHSSGVESTPHFNSPASEAYLPDPSGRVSPYLIDSPKATIPLAQTISETTSLAEAEVTSAEEIKKPWIEQGSASNALIVPRTKASGSSTISTLDSTLSFPSKTASPTSSHSYSPRKTANRDRRRSMLSEVCTPEDFQPASRASGAAERIILSAVGSALASPKEEAPQNLSMQIRRQEHEDATAGSTFGFFNSMADLRVSHRERPGFPRTSTSGTQVFTPESDGVELDGLPVGPDRSRWARKGGRRERTYL</sequence>
<protein>
    <submittedName>
        <fullName evidence="2">Uncharacterized protein</fullName>
    </submittedName>
</protein>
<reference evidence="2 3" key="1">
    <citation type="submission" date="2016-04" db="EMBL/GenBank/DDBJ databases">
        <title>A degradative enzymes factory behind the ericoid mycorrhizal symbiosis.</title>
        <authorList>
            <consortium name="DOE Joint Genome Institute"/>
            <person name="Martino E."/>
            <person name="Morin E."/>
            <person name="Grelet G."/>
            <person name="Kuo A."/>
            <person name="Kohler A."/>
            <person name="Daghino S."/>
            <person name="Barry K."/>
            <person name="Choi C."/>
            <person name="Cichocki N."/>
            <person name="Clum A."/>
            <person name="Copeland A."/>
            <person name="Hainaut M."/>
            <person name="Haridas S."/>
            <person name="Labutti K."/>
            <person name="Lindquist E."/>
            <person name="Lipzen A."/>
            <person name="Khouja H.-R."/>
            <person name="Murat C."/>
            <person name="Ohm R."/>
            <person name="Olson A."/>
            <person name="Spatafora J."/>
            <person name="Veneault-Fourrey C."/>
            <person name="Henrissat B."/>
            <person name="Grigoriev I."/>
            <person name="Martin F."/>
            <person name="Perotto S."/>
        </authorList>
    </citation>
    <scope>NUCLEOTIDE SEQUENCE [LARGE SCALE GENOMIC DNA]</scope>
    <source>
        <strain evidence="2 3">F</strain>
    </source>
</reference>
<feature type="compositionally biased region" description="Polar residues" evidence="1">
    <location>
        <begin position="372"/>
        <end position="385"/>
    </location>
</feature>
<feature type="compositionally biased region" description="Polar residues" evidence="1">
    <location>
        <begin position="43"/>
        <end position="61"/>
    </location>
</feature>
<keyword evidence="3" id="KW-1185">Reference proteome</keyword>
<feature type="compositionally biased region" description="Basic and acidic residues" evidence="1">
    <location>
        <begin position="88"/>
        <end position="99"/>
    </location>
</feature>
<evidence type="ECO:0000313" key="3">
    <source>
        <dbReference type="Proteomes" id="UP000235786"/>
    </source>
</evidence>
<dbReference type="Proteomes" id="UP000235786">
    <property type="component" value="Unassembled WGS sequence"/>
</dbReference>
<feature type="compositionally biased region" description="Polar residues" evidence="1">
    <location>
        <begin position="475"/>
        <end position="486"/>
    </location>
</feature>
<feature type="region of interest" description="Disordered" evidence="1">
    <location>
        <begin position="427"/>
        <end position="493"/>
    </location>
</feature>
<feature type="compositionally biased region" description="Low complexity" evidence="1">
    <location>
        <begin position="555"/>
        <end position="568"/>
    </location>
</feature>
<proteinExistence type="predicted"/>